<dbReference type="CDD" id="cd02961">
    <property type="entry name" value="PDI_a_family"/>
    <property type="match status" value="1"/>
</dbReference>
<dbReference type="Gene3D" id="3.40.30.10">
    <property type="entry name" value="Glutaredoxin"/>
    <property type="match status" value="3"/>
</dbReference>
<proteinExistence type="inferred from homology"/>
<dbReference type="GO" id="GO:0005788">
    <property type="term" value="C:endoplasmic reticulum lumen"/>
    <property type="evidence" value="ECO:0007669"/>
    <property type="project" value="UniProtKB-SubCell"/>
</dbReference>
<accession>A0A175W881</accession>
<evidence type="ECO:0000256" key="8">
    <source>
        <dbReference type="ARBA" id="ARBA00023284"/>
    </source>
</evidence>
<dbReference type="CDD" id="cd02982">
    <property type="entry name" value="PDI_b'_family"/>
    <property type="match status" value="1"/>
</dbReference>
<dbReference type="GO" id="GO:0003756">
    <property type="term" value="F:protein disulfide isomerase activity"/>
    <property type="evidence" value="ECO:0007669"/>
    <property type="project" value="UniProtKB-EC"/>
</dbReference>
<evidence type="ECO:0000256" key="7">
    <source>
        <dbReference type="ARBA" id="ARBA00023235"/>
    </source>
</evidence>
<evidence type="ECO:0000313" key="12">
    <source>
        <dbReference type="EMBL" id="KXX79843.1"/>
    </source>
</evidence>
<evidence type="ECO:0000313" key="13">
    <source>
        <dbReference type="Proteomes" id="UP000078237"/>
    </source>
</evidence>
<comment type="caution">
    <text evidence="12">The sequence shown here is derived from an EMBL/GenBank/DDBJ whole genome shotgun (WGS) entry which is preliminary data.</text>
</comment>
<comment type="catalytic activity">
    <reaction evidence="1">
        <text>Catalyzes the rearrangement of -S-S- bonds in proteins.</text>
        <dbReference type="EC" id="5.3.4.1"/>
    </reaction>
</comment>
<dbReference type="OrthoDB" id="427280at2759"/>
<evidence type="ECO:0000256" key="9">
    <source>
        <dbReference type="ARBA" id="ARBA00039846"/>
    </source>
</evidence>
<name>A0A175W881_9PEZI</name>
<reference evidence="12 13" key="1">
    <citation type="journal article" date="2016" name="Genome Announc.">
        <title>Genome Sequence of Madurella mycetomatis mm55, Isolated from a Human Mycetoma Case in Sudan.</title>
        <authorList>
            <person name="Smit S."/>
            <person name="Derks M.F."/>
            <person name="Bervoets S."/>
            <person name="Fahal A."/>
            <person name="van Leeuwen W."/>
            <person name="van Belkum A."/>
            <person name="van de Sande W.W."/>
        </authorList>
    </citation>
    <scope>NUCLEOTIDE SEQUENCE [LARGE SCALE GENOMIC DNA]</scope>
    <source>
        <strain evidence="13">mm55</strain>
    </source>
</reference>
<evidence type="ECO:0000256" key="5">
    <source>
        <dbReference type="ARBA" id="ARBA00012723"/>
    </source>
</evidence>
<keyword evidence="13" id="KW-1185">Reference proteome</keyword>
<evidence type="ECO:0000256" key="10">
    <source>
        <dbReference type="SAM" id="MobiDB-lite"/>
    </source>
</evidence>
<dbReference type="GO" id="GO:0034976">
    <property type="term" value="P:response to endoplasmic reticulum stress"/>
    <property type="evidence" value="ECO:0007669"/>
    <property type="project" value="TreeGrafter"/>
</dbReference>
<feature type="region of interest" description="Disordered" evidence="10">
    <location>
        <begin position="1"/>
        <end position="28"/>
    </location>
</feature>
<comment type="similarity">
    <text evidence="4">Belongs to the protein disulfide isomerase family.</text>
</comment>
<evidence type="ECO:0000256" key="6">
    <source>
        <dbReference type="ARBA" id="ARBA00022824"/>
    </source>
</evidence>
<evidence type="ECO:0000259" key="11">
    <source>
        <dbReference type="Pfam" id="PF00085"/>
    </source>
</evidence>
<feature type="domain" description="Thioredoxin" evidence="11">
    <location>
        <begin position="36"/>
        <end position="103"/>
    </location>
</feature>
<dbReference type="Pfam" id="PF13848">
    <property type="entry name" value="Thioredoxin_6"/>
    <property type="match status" value="1"/>
</dbReference>
<dbReference type="VEuPathDB" id="FungiDB:MMYC01_202428"/>
<sequence length="329" mass="37317">MSANTTSRCPTKRVKWPGNSFNKDGEMLTSTRENSQALESEWESVQETEGREKVLSVDCSNEAKLCRQLGILSFPAIRLHSPDGKQNRYRGPRKSASILGFLQRTSRLVLSHVNGQNATSFQHIDDVVFIGYFPPNSKHLVESFTSLAHKYHDRFSFALATGAQQKEQRQPALNCYNNVDGMHRTTAELSGSSSIEAFINLCSTPLIPEMTRRNELSFYETRKSLVYYFVSNDRDREEYVAEMRPLAKKYEEYLHFVTADMNEYADAIEMMGVKSGSRGLSVQNPNNGDIFPYTRKERISASTVEAFLVDIIQGKVQAWKPDGTTHDEL</sequence>
<dbReference type="EC" id="5.3.4.1" evidence="5"/>
<dbReference type="Pfam" id="PF00085">
    <property type="entry name" value="Thioredoxin"/>
    <property type="match status" value="1"/>
</dbReference>
<keyword evidence="7" id="KW-0413">Isomerase</keyword>
<dbReference type="GO" id="GO:0006457">
    <property type="term" value="P:protein folding"/>
    <property type="evidence" value="ECO:0007669"/>
    <property type="project" value="TreeGrafter"/>
</dbReference>
<evidence type="ECO:0000256" key="4">
    <source>
        <dbReference type="ARBA" id="ARBA00006347"/>
    </source>
</evidence>
<dbReference type="PANTHER" id="PTHR18929:SF132">
    <property type="entry name" value="PROTEIN DISULFIDE-ISOMERASE A3"/>
    <property type="match status" value="1"/>
</dbReference>
<dbReference type="SUPFAM" id="SSF52833">
    <property type="entry name" value="Thioredoxin-like"/>
    <property type="match status" value="3"/>
</dbReference>
<dbReference type="Proteomes" id="UP000078237">
    <property type="component" value="Unassembled WGS sequence"/>
</dbReference>
<dbReference type="AlphaFoldDB" id="A0A175W881"/>
<evidence type="ECO:0000256" key="1">
    <source>
        <dbReference type="ARBA" id="ARBA00001182"/>
    </source>
</evidence>
<dbReference type="PANTHER" id="PTHR18929">
    <property type="entry name" value="PROTEIN DISULFIDE ISOMERASE"/>
    <property type="match status" value="1"/>
</dbReference>
<comment type="function">
    <text evidence="2">Participates in the folding of proteins containing disulfide bonds, may be involved in glycosylation, prolyl hydroxylation and triglyceride transfer.</text>
</comment>
<dbReference type="STRING" id="100816.A0A175W881"/>
<evidence type="ECO:0000256" key="3">
    <source>
        <dbReference type="ARBA" id="ARBA00004319"/>
    </source>
</evidence>
<keyword evidence="8" id="KW-0676">Redox-active center</keyword>
<comment type="subcellular location">
    <subcellularLocation>
        <location evidence="3">Endoplasmic reticulum lumen</location>
    </subcellularLocation>
</comment>
<protein>
    <recommendedName>
        <fullName evidence="9">Protein disulfide-isomerase</fullName>
        <ecNumber evidence="5">5.3.4.1</ecNumber>
    </recommendedName>
</protein>
<dbReference type="EMBL" id="LCTW02000075">
    <property type="protein sequence ID" value="KXX79843.1"/>
    <property type="molecule type" value="Genomic_DNA"/>
</dbReference>
<dbReference type="InterPro" id="IPR036249">
    <property type="entry name" value="Thioredoxin-like_sf"/>
</dbReference>
<keyword evidence="6" id="KW-0256">Endoplasmic reticulum</keyword>
<organism evidence="12 13">
    <name type="scientific">Madurella mycetomatis</name>
    <dbReference type="NCBI Taxonomy" id="100816"/>
    <lineage>
        <taxon>Eukaryota</taxon>
        <taxon>Fungi</taxon>
        <taxon>Dikarya</taxon>
        <taxon>Ascomycota</taxon>
        <taxon>Pezizomycotina</taxon>
        <taxon>Sordariomycetes</taxon>
        <taxon>Sordariomycetidae</taxon>
        <taxon>Sordariales</taxon>
        <taxon>Sordariales incertae sedis</taxon>
        <taxon>Madurella</taxon>
    </lineage>
</organism>
<gene>
    <name evidence="12" type="ORF">MMYC01_202428</name>
</gene>
<evidence type="ECO:0000256" key="2">
    <source>
        <dbReference type="ARBA" id="ARBA00002692"/>
    </source>
</evidence>
<dbReference type="InterPro" id="IPR013766">
    <property type="entry name" value="Thioredoxin_domain"/>
</dbReference>